<organism evidence="1 2">
    <name type="scientific">Plasmodium yoelii yoelii</name>
    <dbReference type="NCBI Taxonomy" id="73239"/>
    <lineage>
        <taxon>Eukaryota</taxon>
        <taxon>Sar</taxon>
        <taxon>Alveolata</taxon>
        <taxon>Apicomplexa</taxon>
        <taxon>Aconoidasida</taxon>
        <taxon>Haemosporida</taxon>
        <taxon>Plasmodiidae</taxon>
        <taxon>Plasmodium</taxon>
        <taxon>Plasmodium (Vinckeia)</taxon>
    </lineage>
</organism>
<gene>
    <name evidence="1" type="ORF">PY06136</name>
</gene>
<dbReference type="PaxDb" id="73239-Q7RBK7"/>
<protein>
    <submittedName>
        <fullName evidence="1">Uncharacterized protein</fullName>
    </submittedName>
</protein>
<dbReference type="EMBL" id="AABL01002045">
    <property type="protein sequence ID" value="EAA18293.1"/>
    <property type="molecule type" value="Genomic_DNA"/>
</dbReference>
<accession>Q7RBK7</accession>
<dbReference type="AlphaFoldDB" id="Q7RBK7"/>
<dbReference type="InParanoid" id="Q7RBK7"/>
<proteinExistence type="predicted"/>
<sequence length="17" mass="2106">DFLMSVYIIYDEQSVQR</sequence>
<name>Q7RBK7_PLAYO</name>
<keyword evidence="2" id="KW-1185">Reference proteome</keyword>
<feature type="non-terminal residue" evidence="1">
    <location>
        <position position="1"/>
    </location>
</feature>
<dbReference type="Proteomes" id="UP000008553">
    <property type="component" value="Unassembled WGS sequence"/>
</dbReference>
<evidence type="ECO:0000313" key="2">
    <source>
        <dbReference type="Proteomes" id="UP000008553"/>
    </source>
</evidence>
<evidence type="ECO:0000313" key="1">
    <source>
        <dbReference type="EMBL" id="EAA18293.1"/>
    </source>
</evidence>
<comment type="caution">
    <text evidence="1">The sequence shown here is derived from an EMBL/GenBank/DDBJ whole genome shotgun (WGS) entry which is preliminary data.</text>
</comment>
<reference evidence="1 2" key="1">
    <citation type="journal article" date="2002" name="Nature">
        <title>Genome sequence and comparative analysis of the model rodent malaria parasite Plasmodium yoelii yoelii.</title>
        <authorList>
            <person name="Carlton J.M."/>
            <person name="Angiuoli S.V."/>
            <person name="Suh B.B."/>
            <person name="Kooij T.W."/>
            <person name="Pertea M."/>
            <person name="Silva J.C."/>
            <person name="Ermolaeva M.D."/>
            <person name="Allen J.E."/>
            <person name="Selengut J.D."/>
            <person name="Koo H.L."/>
            <person name="Peterson J.D."/>
            <person name="Pop M."/>
            <person name="Kosack D.S."/>
            <person name="Shumway M.F."/>
            <person name="Bidwell S.L."/>
            <person name="Shallom S.J."/>
            <person name="van Aken S.E."/>
            <person name="Riedmuller S.B."/>
            <person name="Feldblyum T.V."/>
            <person name="Cho J.K."/>
            <person name="Quackenbush J."/>
            <person name="Sedegah M."/>
            <person name="Shoaibi A."/>
            <person name="Cummings L.M."/>
            <person name="Florens L."/>
            <person name="Yates J.R."/>
            <person name="Raine J.D."/>
            <person name="Sinden R.E."/>
            <person name="Harris M.A."/>
            <person name="Cunningham D.A."/>
            <person name="Preiser P.R."/>
            <person name="Bergman L.W."/>
            <person name="Vaidya A.B."/>
            <person name="van Lin L.H."/>
            <person name="Janse C.J."/>
            <person name="Waters A.P."/>
            <person name="Smith H.O."/>
            <person name="White O.R."/>
            <person name="Salzberg S.L."/>
            <person name="Venter J.C."/>
            <person name="Fraser C.M."/>
            <person name="Hoffman S.L."/>
            <person name="Gardner M.J."/>
            <person name="Carucci D.J."/>
        </authorList>
    </citation>
    <scope>NUCLEOTIDE SEQUENCE [LARGE SCALE GENOMIC DNA]</scope>
    <source>
        <strain evidence="1 2">17XNL</strain>
    </source>
</reference>